<feature type="domain" description="Prokaryotic-type class I peptide chain release factors" evidence="6">
    <location>
        <begin position="31"/>
        <end position="127"/>
    </location>
</feature>
<dbReference type="FunFam" id="3.30.160.20:FF:000065">
    <property type="entry name" value="Peptidyl-tRNA hydrolase domain protein"/>
    <property type="match status" value="1"/>
</dbReference>
<evidence type="ECO:0000256" key="4">
    <source>
        <dbReference type="ARBA" id="ARBA00023128"/>
    </source>
</evidence>
<keyword evidence="4" id="KW-0496">Mitochondrion</keyword>
<dbReference type="InterPro" id="IPR000352">
    <property type="entry name" value="Pep_chain_release_fac_I"/>
</dbReference>
<comment type="subcellular location">
    <subcellularLocation>
        <location evidence="1">Mitochondrion</location>
    </subcellularLocation>
</comment>
<evidence type="ECO:0000256" key="3">
    <source>
        <dbReference type="ARBA" id="ARBA00022946"/>
    </source>
</evidence>
<feature type="region of interest" description="Disordered" evidence="5">
    <location>
        <begin position="104"/>
        <end position="139"/>
    </location>
</feature>
<dbReference type="PANTHER" id="PTHR46203">
    <property type="entry name" value="PROBABLE PEPTIDE CHAIN RELEASE FACTOR C12ORF65"/>
    <property type="match status" value="1"/>
</dbReference>
<organism evidence="7 8">
    <name type="scientific">Ceutorhynchus assimilis</name>
    <name type="common">cabbage seed weevil</name>
    <dbReference type="NCBI Taxonomy" id="467358"/>
    <lineage>
        <taxon>Eukaryota</taxon>
        <taxon>Metazoa</taxon>
        <taxon>Ecdysozoa</taxon>
        <taxon>Arthropoda</taxon>
        <taxon>Hexapoda</taxon>
        <taxon>Insecta</taxon>
        <taxon>Pterygota</taxon>
        <taxon>Neoptera</taxon>
        <taxon>Endopterygota</taxon>
        <taxon>Coleoptera</taxon>
        <taxon>Polyphaga</taxon>
        <taxon>Cucujiformia</taxon>
        <taxon>Curculionidae</taxon>
        <taxon>Ceutorhynchinae</taxon>
        <taxon>Ceutorhynchus</taxon>
    </lineage>
</organism>
<dbReference type="GO" id="GO:0005739">
    <property type="term" value="C:mitochondrion"/>
    <property type="evidence" value="ECO:0007669"/>
    <property type="project" value="UniProtKB-SubCell"/>
</dbReference>
<dbReference type="Pfam" id="PF00472">
    <property type="entry name" value="RF-1"/>
    <property type="match status" value="1"/>
</dbReference>
<gene>
    <name evidence="7" type="ORF">CEUTPL_LOCUS769</name>
</gene>
<keyword evidence="8" id="KW-1185">Reference proteome</keyword>
<evidence type="ECO:0000256" key="2">
    <source>
        <dbReference type="ARBA" id="ARBA00010835"/>
    </source>
</evidence>
<dbReference type="OrthoDB" id="277888at2759"/>
<comment type="similarity">
    <text evidence="2">Belongs to the prokaryotic/mitochondrial release factor family.</text>
</comment>
<evidence type="ECO:0000313" key="7">
    <source>
        <dbReference type="EMBL" id="CAG9760033.1"/>
    </source>
</evidence>
<dbReference type="PANTHER" id="PTHR46203:SF1">
    <property type="entry name" value="MITOCHONDRIAL TRANSLATION RELEASE FACTOR IN RESCUE"/>
    <property type="match status" value="1"/>
</dbReference>
<protein>
    <recommendedName>
        <fullName evidence="6">Prokaryotic-type class I peptide chain release factors domain-containing protein</fullName>
    </recommendedName>
</protein>
<keyword evidence="3" id="KW-0809">Transit peptide</keyword>
<dbReference type="SUPFAM" id="SSF75620">
    <property type="entry name" value="Release factor"/>
    <property type="match status" value="1"/>
</dbReference>
<feature type="compositionally biased region" description="Basic and acidic residues" evidence="5">
    <location>
        <begin position="106"/>
        <end position="139"/>
    </location>
</feature>
<dbReference type="EMBL" id="OU892277">
    <property type="protein sequence ID" value="CAG9760033.1"/>
    <property type="molecule type" value="Genomic_DNA"/>
</dbReference>
<dbReference type="InterPro" id="IPR052405">
    <property type="entry name" value="Mito_Transl_Release_Factor"/>
</dbReference>
<dbReference type="GO" id="GO:0003747">
    <property type="term" value="F:translation release factor activity"/>
    <property type="evidence" value="ECO:0007669"/>
    <property type="project" value="InterPro"/>
</dbReference>
<dbReference type="AlphaFoldDB" id="A0A9N9M9B8"/>
<evidence type="ECO:0000259" key="6">
    <source>
        <dbReference type="Pfam" id="PF00472"/>
    </source>
</evidence>
<dbReference type="InterPro" id="IPR045853">
    <property type="entry name" value="Pep_chain_release_fac_I_sf"/>
</dbReference>
<accession>A0A9N9M9B8</accession>
<name>A0A9N9M9B8_9CUCU</name>
<proteinExistence type="inferred from homology"/>
<evidence type="ECO:0000256" key="5">
    <source>
        <dbReference type="SAM" id="MobiDB-lite"/>
    </source>
</evidence>
<sequence>MINRIRISFLANNFRWYSSIKKRIDYTQVPTLNEADLEEQQIKGSGPGGQKINKTSSCIFLRHIPTGMVVKCQETRSVHQNKKIARQLLITKLDNYFNKENSVEAQTKRLENRKSAANEQKKEKMRQLKGQWKERENID</sequence>
<dbReference type="Proteomes" id="UP001152799">
    <property type="component" value="Chromosome 1"/>
</dbReference>
<evidence type="ECO:0000313" key="8">
    <source>
        <dbReference type="Proteomes" id="UP001152799"/>
    </source>
</evidence>
<reference evidence="7" key="1">
    <citation type="submission" date="2022-01" db="EMBL/GenBank/DDBJ databases">
        <authorList>
            <person name="King R."/>
        </authorList>
    </citation>
    <scope>NUCLEOTIDE SEQUENCE</scope>
</reference>
<evidence type="ECO:0000256" key="1">
    <source>
        <dbReference type="ARBA" id="ARBA00004173"/>
    </source>
</evidence>
<dbReference type="Gene3D" id="3.30.160.20">
    <property type="match status" value="1"/>
</dbReference>